<accession>V4P6M6</accession>
<dbReference type="InterPro" id="IPR003340">
    <property type="entry name" value="B3_DNA-bd"/>
</dbReference>
<dbReference type="SUPFAM" id="SSF101936">
    <property type="entry name" value="DNA-binding pseudobarrel domain"/>
    <property type="match status" value="1"/>
</dbReference>
<feature type="compositionally biased region" description="Low complexity" evidence="6">
    <location>
        <begin position="595"/>
        <end position="605"/>
    </location>
</feature>
<evidence type="ECO:0000256" key="3">
    <source>
        <dbReference type="ARBA" id="ARBA00023125"/>
    </source>
</evidence>
<dbReference type="Gene3D" id="2.40.330.10">
    <property type="entry name" value="DNA-binding pseudobarrel domain"/>
    <property type="match status" value="1"/>
</dbReference>
<feature type="compositionally biased region" description="Polar residues" evidence="6">
    <location>
        <begin position="318"/>
        <end position="338"/>
    </location>
</feature>
<dbReference type="AlphaFoldDB" id="V4P6M6"/>
<evidence type="ECO:0000313" key="9">
    <source>
        <dbReference type="Proteomes" id="UP000030689"/>
    </source>
</evidence>
<keyword evidence="4" id="KW-0804">Transcription</keyword>
<evidence type="ECO:0000256" key="1">
    <source>
        <dbReference type="ARBA" id="ARBA00004123"/>
    </source>
</evidence>
<evidence type="ECO:0000256" key="2">
    <source>
        <dbReference type="ARBA" id="ARBA00023015"/>
    </source>
</evidence>
<dbReference type="CDD" id="cd10017">
    <property type="entry name" value="B3_DNA"/>
    <property type="match status" value="1"/>
</dbReference>
<dbReference type="GO" id="GO:0003677">
    <property type="term" value="F:DNA binding"/>
    <property type="evidence" value="ECO:0007669"/>
    <property type="project" value="UniProtKB-KW"/>
</dbReference>
<name>V4P6M6_EUTSA</name>
<protein>
    <recommendedName>
        <fullName evidence="7">TF-B3 domain-containing protein</fullName>
    </recommendedName>
</protein>
<feature type="compositionally biased region" description="Basic and acidic residues" evidence="6">
    <location>
        <begin position="520"/>
        <end position="533"/>
    </location>
</feature>
<dbReference type="Proteomes" id="UP000030689">
    <property type="component" value="Unassembled WGS sequence"/>
</dbReference>
<dbReference type="Gramene" id="ESQ55216">
    <property type="protein sequence ID" value="ESQ55216"/>
    <property type="gene ID" value="EUTSA_v10024526mg"/>
</dbReference>
<comment type="subcellular location">
    <subcellularLocation>
        <location evidence="1">Nucleus</location>
    </subcellularLocation>
</comment>
<feature type="region of interest" description="Disordered" evidence="6">
    <location>
        <begin position="517"/>
        <end position="611"/>
    </location>
</feature>
<feature type="compositionally biased region" description="Basic residues" evidence="6">
    <location>
        <begin position="367"/>
        <end position="381"/>
    </location>
</feature>
<feature type="domain" description="TF-B3" evidence="7">
    <location>
        <begin position="214"/>
        <end position="315"/>
    </location>
</feature>
<dbReference type="GO" id="GO:0005634">
    <property type="term" value="C:nucleus"/>
    <property type="evidence" value="ECO:0007669"/>
    <property type="project" value="UniProtKB-SubCell"/>
</dbReference>
<evidence type="ECO:0000256" key="5">
    <source>
        <dbReference type="ARBA" id="ARBA00023242"/>
    </source>
</evidence>
<keyword evidence="5" id="KW-0539">Nucleus</keyword>
<reference evidence="8 9" key="1">
    <citation type="journal article" date="2013" name="Front. Plant Sci.">
        <title>The Reference Genome of the Halophytic Plant Eutrema salsugineum.</title>
        <authorList>
            <person name="Yang R."/>
            <person name="Jarvis D.E."/>
            <person name="Chen H."/>
            <person name="Beilstein M.A."/>
            <person name="Grimwood J."/>
            <person name="Jenkins J."/>
            <person name="Shu S."/>
            <person name="Prochnik S."/>
            <person name="Xin M."/>
            <person name="Ma C."/>
            <person name="Schmutz J."/>
            <person name="Wing R.A."/>
            <person name="Mitchell-Olds T."/>
            <person name="Schumaker K.S."/>
            <person name="Wang X."/>
        </authorList>
    </citation>
    <scope>NUCLEOTIDE SEQUENCE [LARGE SCALE GENOMIC DNA]</scope>
</reference>
<keyword evidence="3" id="KW-0238">DNA-binding</keyword>
<keyword evidence="2" id="KW-0805">Transcription regulation</keyword>
<dbReference type="PANTHER" id="PTHR46245">
    <property type="entry name" value="B3 DOMAIN-CONTAINING PROTEIN OS07G0563300"/>
    <property type="match status" value="1"/>
</dbReference>
<evidence type="ECO:0000313" key="8">
    <source>
        <dbReference type="EMBL" id="ESQ55216.1"/>
    </source>
</evidence>
<dbReference type="PROSITE" id="PS50863">
    <property type="entry name" value="B3"/>
    <property type="match status" value="1"/>
</dbReference>
<evidence type="ECO:0000256" key="4">
    <source>
        <dbReference type="ARBA" id="ARBA00023163"/>
    </source>
</evidence>
<sequence length="611" mass="67877">MLLDVGGIECLACARKKVALGPNYLPQLPIFFQSPIAEKFKDLSINWNSSTGSNQISCRPPSFLGQSVLQFDLHNRGDSYEFSRPTSKDRATACSIEKKWGMNDLMGKLMSEKSKSHTSDILNNQNAGPNCEVLPSSNVNVYRPLISLKEGPCGTQLAYPVPLTTPIETNVHSRLNGRSLWHTPKSSSLNFLRNDLNGGADSLCSLTHLDTPGKYQMLSASDTGRVGRLVLPKKYAEAFLPRLSNTEGVPLKVQDSMGKVWTFQFRFWPSNNSRIYVLEGVTPCIQSMQLQAGDTVIFSRVDPERKLIMGFRKASVAQSADQETDSTNNNRDSCTNGDGESIDNHSPSRAKKSAYKAKETPGVGFSSRKKKSSMMITRSKRQKVEKGDHTELKLTWEEAQGFILPPPSLTPSIIKIEGFEFEEYKDAPIIGKPTTGSTCSANKKLLAEQYDEEAMEETEGLMMSPKETTKHPRHRRGCTCIVCIQSPSGTSPKHDNCCSCTVCDAVKRRRRSLLLGRKNKQIEKENKAQKELESLNSDEELHQSANNSGTTSKSHEHDASPQKGQIDLNFQPEKEEESLHKTTKDKSLHHDDTSFKPSSSSSAHSQIEKQD</sequence>
<dbReference type="InterPro" id="IPR015300">
    <property type="entry name" value="DNA-bd_pseudobarrel_sf"/>
</dbReference>
<dbReference type="KEGG" id="eus:EUTSA_v10024526mg"/>
<dbReference type="PANTHER" id="PTHR46245:SF10">
    <property type="entry name" value="B3 DOMAIN-CONTAINING TRANSCRIPTION FACTOR VAL3"/>
    <property type="match status" value="1"/>
</dbReference>
<feature type="compositionally biased region" description="Polar residues" evidence="6">
    <location>
        <begin position="543"/>
        <end position="552"/>
    </location>
</feature>
<dbReference type="EMBL" id="KI517384">
    <property type="protein sequence ID" value="ESQ55216.1"/>
    <property type="molecule type" value="Genomic_DNA"/>
</dbReference>
<evidence type="ECO:0000256" key="6">
    <source>
        <dbReference type="SAM" id="MobiDB-lite"/>
    </source>
</evidence>
<dbReference type="Pfam" id="PF02362">
    <property type="entry name" value="B3"/>
    <property type="match status" value="1"/>
</dbReference>
<gene>
    <name evidence="8" type="ORF">EUTSA_v10024526mg</name>
</gene>
<dbReference type="SMART" id="SM01019">
    <property type="entry name" value="B3"/>
    <property type="match status" value="1"/>
</dbReference>
<evidence type="ECO:0000259" key="7">
    <source>
        <dbReference type="PROSITE" id="PS50863"/>
    </source>
</evidence>
<feature type="compositionally biased region" description="Basic and acidic residues" evidence="6">
    <location>
        <begin position="577"/>
        <end position="594"/>
    </location>
</feature>
<feature type="region of interest" description="Disordered" evidence="6">
    <location>
        <begin position="318"/>
        <end position="386"/>
    </location>
</feature>
<proteinExistence type="predicted"/>
<organism evidence="8 9">
    <name type="scientific">Eutrema salsugineum</name>
    <name type="common">Saltwater cress</name>
    <name type="synonym">Sisymbrium salsugineum</name>
    <dbReference type="NCBI Taxonomy" id="72664"/>
    <lineage>
        <taxon>Eukaryota</taxon>
        <taxon>Viridiplantae</taxon>
        <taxon>Streptophyta</taxon>
        <taxon>Embryophyta</taxon>
        <taxon>Tracheophyta</taxon>
        <taxon>Spermatophyta</taxon>
        <taxon>Magnoliopsida</taxon>
        <taxon>eudicotyledons</taxon>
        <taxon>Gunneridae</taxon>
        <taxon>Pentapetalae</taxon>
        <taxon>rosids</taxon>
        <taxon>malvids</taxon>
        <taxon>Brassicales</taxon>
        <taxon>Brassicaceae</taxon>
        <taxon>Eutremeae</taxon>
        <taxon>Eutrema</taxon>
    </lineage>
</organism>
<keyword evidence="9" id="KW-1185">Reference proteome</keyword>